<dbReference type="SUPFAM" id="SSF103481">
    <property type="entry name" value="Multidrug resistance efflux transporter EmrE"/>
    <property type="match status" value="1"/>
</dbReference>
<evidence type="ECO:0000256" key="4">
    <source>
        <dbReference type="ARBA" id="ARBA00022692"/>
    </source>
</evidence>
<sequence length="105" mass="11673">MMAWFYLFLASLGEIFGMMMINLYLADKRGWRLIPVVLVFSFGFLFLSLAMRDLPMGTAYAIWTGFGAAGAVLVGILFFHEPAGWKRLLFISLIIIGAAGLKLFG</sequence>
<comment type="similarity">
    <text evidence="7">Belongs to the drug/metabolite transporter (DMT) superfamily. Small multidrug resistance (SMR) (TC 2.A.7.1) family.</text>
</comment>
<dbReference type="EMBL" id="FTPL01000001">
    <property type="protein sequence ID" value="SIT70173.1"/>
    <property type="molecule type" value="Genomic_DNA"/>
</dbReference>
<evidence type="ECO:0000256" key="8">
    <source>
        <dbReference type="SAM" id="Phobius"/>
    </source>
</evidence>
<organism evidence="9 10">
    <name type="scientific">Edaphobacillus lindanitolerans</name>
    <dbReference type="NCBI Taxonomy" id="550447"/>
    <lineage>
        <taxon>Bacteria</taxon>
        <taxon>Bacillati</taxon>
        <taxon>Bacillota</taxon>
        <taxon>Bacilli</taxon>
        <taxon>Bacillales</taxon>
        <taxon>Bacillaceae</taxon>
        <taxon>Edaphobacillus</taxon>
    </lineage>
</organism>
<dbReference type="Gene3D" id="1.10.3730.20">
    <property type="match status" value="1"/>
</dbReference>
<comment type="subcellular location">
    <subcellularLocation>
        <location evidence="1 7">Cell membrane</location>
        <topology evidence="1 7">Multi-pass membrane protein</topology>
    </subcellularLocation>
</comment>
<dbReference type="Proteomes" id="UP000187550">
    <property type="component" value="Unassembled WGS sequence"/>
</dbReference>
<evidence type="ECO:0000256" key="3">
    <source>
        <dbReference type="ARBA" id="ARBA00022475"/>
    </source>
</evidence>
<keyword evidence="3" id="KW-1003">Cell membrane</keyword>
<keyword evidence="6 8" id="KW-0472">Membrane</keyword>
<protein>
    <submittedName>
        <fullName evidence="9">Paired small multidrug resistance pump</fullName>
    </submittedName>
</protein>
<evidence type="ECO:0000256" key="2">
    <source>
        <dbReference type="ARBA" id="ARBA00022448"/>
    </source>
</evidence>
<evidence type="ECO:0000313" key="10">
    <source>
        <dbReference type="Proteomes" id="UP000187550"/>
    </source>
</evidence>
<dbReference type="InterPro" id="IPR037185">
    <property type="entry name" value="EmrE-like"/>
</dbReference>
<evidence type="ECO:0000313" key="9">
    <source>
        <dbReference type="EMBL" id="SIT70173.1"/>
    </source>
</evidence>
<dbReference type="AlphaFoldDB" id="A0A1U7PHW7"/>
<dbReference type="GO" id="GO:0022857">
    <property type="term" value="F:transmembrane transporter activity"/>
    <property type="evidence" value="ECO:0007669"/>
    <property type="project" value="InterPro"/>
</dbReference>
<keyword evidence="2" id="KW-0813">Transport</keyword>
<dbReference type="PANTHER" id="PTHR30561:SF0">
    <property type="entry name" value="GUANIDINIUM EXPORTER"/>
    <property type="match status" value="1"/>
</dbReference>
<evidence type="ECO:0000256" key="6">
    <source>
        <dbReference type="ARBA" id="ARBA00023136"/>
    </source>
</evidence>
<feature type="transmembrane region" description="Helical" evidence="8">
    <location>
        <begin position="88"/>
        <end position="104"/>
    </location>
</feature>
<feature type="transmembrane region" description="Helical" evidence="8">
    <location>
        <begin position="6"/>
        <end position="26"/>
    </location>
</feature>
<name>A0A1U7PHW7_9BACI</name>
<dbReference type="InterPro" id="IPR045324">
    <property type="entry name" value="Small_multidrug_res"/>
</dbReference>
<dbReference type="InterPro" id="IPR000390">
    <property type="entry name" value="Small_drug/metabolite_transptr"/>
</dbReference>
<feature type="transmembrane region" description="Helical" evidence="8">
    <location>
        <begin position="57"/>
        <end position="79"/>
    </location>
</feature>
<dbReference type="PANTHER" id="PTHR30561">
    <property type="entry name" value="SMR FAMILY PROTON-DEPENDENT DRUG EFFLUX TRANSPORTER SUGE"/>
    <property type="match status" value="1"/>
</dbReference>
<keyword evidence="10" id="KW-1185">Reference proteome</keyword>
<feature type="transmembrane region" description="Helical" evidence="8">
    <location>
        <begin position="33"/>
        <end position="51"/>
    </location>
</feature>
<evidence type="ECO:0000256" key="1">
    <source>
        <dbReference type="ARBA" id="ARBA00004651"/>
    </source>
</evidence>
<proteinExistence type="inferred from homology"/>
<keyword evidence="4 7" id="KW-0812">Transmembrane</keyword>
<evidence type="ECO:0000256" key="5">
    <source>
        <dbReference type="ARBA" id="ARBA00022989"/>
    </source>
</evidence>
<dbReference type="STRING" id="550447.SAMN05428946_0577"/>
<gene>
    <name evidence="9" type="ORF">SAMN05428946_0577</name>
</gene>
<accession>A0A1U7PHW7</accession>
<dbReference type="Pfam" id="PF00893">
    <property type="entry name" value="Multi_Drug_Res"/>
    <property type="match status" value="1"/>
</dbReference>
<dbReference type="GO" id="GO:0005886">
    <property type="term" value="C:plasma membrane"/>
    <property type="evidence" value="ECO:0007669"/>
    <property type="project" value="UniProtKB-SubCell"/>
</dbReference>
<evidence type="ECO:0000256" key="7">
    <source>
        <dbReference type="RuleBase" id="RU003942"/>
    </source>
</evidence>
<reference evidence="10" key="1">
    <citation type="submission" date="2017-01" db="EMBL/GenBank/DDBJ databases">
        <authorList>
            <person name="Varghese N."/>
            <person name="Submissions S."/>
        </authorList>
    </citation>
    <scope>NUCLEOTIDE SEQUENCE [LARGE SCALE GENOMIC DNA]</scope>
    <source>
        <strain evidence="10">MNA4</strain>
    </source>
</reference>
<keyword evidence="5 8" id="KW-1133">Transmembrane helix</keyword>